<accession>A0A368NVZ9</accession>
<keyword evidence="4" id="KW-0808">Transferase</keyword>
<comment type="caution">
    <text evidence="9">The sequence shown here is derived from an EMBL/GenBank/DDBJ whole genome shotgun (WGS) entry which is preliminary data.</text>
</comment>
<dbReference type="Pfam" id="PF00989">
    <property type="entry name" value="PAS"/>
    <property type="match status" value="1"/>
</dbReference>
<dbReference type="InterPro" id="IPR035965">
    <property type="entry name" value="PAS-like_dom_sf"/>
</dbReference>
<dbReference type="SUPFAM" id="SSF55874">
    <property type="entry name" value="ATPase domain of HSP90 chaperone/DNA topoisomerase II/histidine kinase"/>
    <property type="match status" value="1"/>
</dbReference>
<dbReference type="InterPro" id="IPR004358">
    <property type="entry name" value="Sig_transdc_His_kin-like_C"/>
</dbReference>
<dbReference type="SMART" id="SM00388">
    <property type="entry name" value="HisKA"/>
    <property type="match status" value="1"/>
</dbReference>
<evidence type="ECO:0000313" key="10">
    <source>
        <dbReference type="Proteomes" id="UP000436911"/>
    </source>
</evidence>
<keyword evidence="3" id="KW-0597">Phosphoprotein</keyword>
<dbReference type="InterPro" id="IPR036097">
    <property type="entry name" value="HisK_dim/P_sf"/>
</dbReference>
<dbReference type="SUPFAM" id="SSF55785">
    <property type="entry name" value="PYP-like sensor domain (PAS domain)"/>
    <property type="match status" value="1"/>
</dbReference>
<keyword evidence="6" id="KW-0418">Kinase</keyword>
<dbReference type="GeneID" id="60682575"/>
<keyword evidence="8" id="KW-0902">Two-component regulatory system</keyword>
<dbReference type="Gene3D" id="3.30.565.10">
    <property type="entry name" value="Histidine kinase-like ATPase, C-terminal domain"/>
    <property type="match status" value="1"/>
</dbReference>
<dbReference type="Pfam" id="PF00512">
    <property type="entry name" value="HisKA"/>
    <property type="match status" value="1"/>
</dbReference>
<dbReference type="OrthoDB" id="9789238at2"/>
<sequence length="389" mass="41847">MSSDTKPGDGSGAGPAAGNVLAMAVLNAIQNPVVMVNGEGHIVFANWEAEAFFGASASHLARHKISTFIPFGSPLLELIDQVRERRAPVNEYRVDLSSPRLGQDKLVDLYVAPVTVEPGAVVVVFQERSMADKIDRQLTHRAAARSVTGLASMLAHEIKNPLSGIRGAAQLLESSVPPEDRSLTRLICDETDRIVSLVDRMEIFSDERPVDRTSINIHSVLDHVKAIAQAGFARHLKITESYDPSLPPVFANRDQLVQVFLNLIKNAAEAVGDRADGEIQLTTAYRPGIRLSVAGSREKISLPLEFCVADNGPGVPSDLLPHLFDPFITTKTNGSGLGLALVAKIIGGHGGIVECDSQGNRTLFRVLMPVSKETVDDDAPFAKSVGRSR</sequence>
<organism evidence="9 10">
    <name type="scientific">Agrobacterium vitis</name>
    <name type="common">Rhizobium vitis</name>
    <dbReference type="NCBI Taxonomy" id="373"/>
    <lineage>
        <taxon>Bacteria</taxon>
        <taxon>Pseudomonadati</taxon>
        <taxon>Pseudomonadota</taxon>
        <taxon>Alphaproteobacteria</taxon>
        <taxon>Hyphomicrobiales</taxon>
        <taxon>Rhizobiaceae</taxon>
        <taxon>Rhizobium/Agrobacterium group</taxon>
        <taxon>Agrobacterium</taxon>
    </lineage>
</organism>
<keyword evidence="7" id="KW-0067">ATP-binding</keyword>
<dbReference type="RefSeq" id="WP_060715580.1">
    <property type="nucleotide sequence ID" value="NZ_AP023268.1"/>
</dbReference>
<evidence type="ECO:0000313" key="9">
    <source>
        <dbReference type="EMBL" id="KAA3525797.1"/>
    </source>
</evidence>
<dbReference type="Gene3D" id="3.30.450.20">
    <property type="entry name" value="PAS domain"/>
    <property type="match status" value="1"/>
</dbReference>
<proteinExistence type="predicted"/>
<dbReference type="CDD" id="cd00130">
    <property type="entry name" value="PAS"/>
    <property type="match status" value="1"/>
</dbReference>
<dbReference type="GO" id="GO:0000155">
    <property type="term" value="F:phosphorelay sensor kinase activity"/>
    <property type="evidence" value="ECO:0007669"/>
    <property type="project" value="InterPro"/>
</dbReference>
<dbReference type="InterPro" id="IPR003661">
    <property type="entry name" value="HisK_dim/P_dom"/>
</dbReference>
<evidence type="ECO:0000256" key="8">
    <source>
        <dbReference type="ARBA" id="ARBA00023012"/>
    </source>
</evidence>
<comment type="catalytic activity">
    <reaction evidence="1">
        <text>ATP + protein L-histidine = ADP + protein N-phospho-L-histidine.</text>
        <dbReference type="EC" id="2.7.13.3"/>
    </reaction>
</comment>
<evidence type="ECO:0000256" key="1">
    <source>
        <dbReference type="ARBA" id="ARBA00000085"/>
    </source>
</evidence>
<dbReference type="Gene3D" id="1.10.287.130">
    <property type="match status" value="1"/>
</dbReference>
<dbReference type="AlphaFoldDB" id="A0A368NVZ9"/>
<name>A0A368NVZ9_AGRVI</name>
<evidence type="ECO:0000256" key="3">
    <source>
        <dbReference type="ARBA" id="ARBA00022553"/>
    </source>
</evidence>
<evidence type="ECO:0000256" key="2">
    <source>
        <dbReference type="ARBA" id="ARBA00012438"/>
    </source>
</evidence>
<dbReference type="InterPro" id="IPR013767">
    <property type="entry name" value="PAS_fold"/>
</dbReference>
<dbReference type="SMART" id="SM00387">
    <property type="entry name" value="HATPase_c"/>
    <property type="match status" value="1"/>
</dbReference>
<dbReference type="Proteomes" id="UP000436911">
    <property type="component" value="Unassembled WGS sequence"/>
</dbReference>
<dbReference type="EMBL" id="QUSG01000009">
    <property type="protein sequence ID" value="KAA3525797.1"/>
    <property type="molecule type" value="Genomic_DNA"/>
</dbReference>
<protein>
    <recommendedName>
        <fullName evidence="2">histidine kinase</fullName>
        <ecNumber evidence="2">2.7.13.3</ecNumber>
    </recommendedName>
</protein>
<evidence type="ECO:0000256" key="4">
    <source>
        <dbReference type="ARBA" id="ARBA00022679"/>
    </source>
</evidence>
<gene>
    <name evidence="9" type="ORF">DXT89_17210</name>
</gene>
<evidence type="ECO:0000256" key="5">
    <source>
        <dbReference type="ARBA" id="ARBA00022741"/>
    </source>
</evidence>
<dbReference type="InterPro" id="IPR003594">
    <property type="entry name" value="HATPase_dom"/>
</dbReference>
<dbReference type="PRINTS" id="PR00344">
    <property type="entry name" value="BCTRLSENSOR"/>
</dbReference>
<evidence type="ECO:0000256" key="6">
    <source>
        <dbReference type="ARBA" id="ARBA00022777"/>
    </source>
</evidence>
<reference evidence="9 10" key="1">
    <citation type="submission" date="2018-08" db="EMBL/GenBank/DDBJ databases">
        <title>Genome sequencing of Agrobacterium vitis strain ICMP 10754.</title>
        <authorList>
            <person name="Visnovsky S.B."/>
            <person name="Pitman A.R."/>
        </authorList>
    </citation>
    <scope>NUCLEOTIDE SEQUENCE [LARGE SCALE GENOMIC DNA]</scope>
    <source>
        <strain evidence="9 10">ICMP 10754</strain>
    </source>
</reference>
<dbReference type="Pfam" id="PF02518">
    <property type="entry name" value="HATPase_c"/>
    <property type="match status" value="1"/>
</dbReference>
<keyword evidence="5" id="KW-0547">Nucleotide-binding</keyword>
<dbReference type="PROSITE" id="PS50109">
    <property type="entry name" value="HIS_KIN"/>
    <property type="match status" value="1"/>
</dbReference>
<dbReference type="InterPro" id="IPR036890">
    <property type="entry name" value="HATPase_C_sf"/>
</dbReference>
<evidence type="ECO:0000256" key="7">
    <source>
        <dbReference type="ARBA" id="ARBA00022840"/>
    </source>
</evidence>
<dbReference type="GO" id="GO:0006355">
    <property type="term" value="P:regulation of DNA-templated transcription"/>
    <property type="evidence" value="ECO:0007669"/>
    <property type="project" value="InterPro"/>
</dbReference>
<dbReference type="SUPFAM" id="SSF47384">
    <property type="entry name" value="Homodimeric domain of signal transducing histidine kinase"/>
    <property type="match status" value="1"/>
</dbReference>
<dbReference type="InterPro" id="IPR000014">
    <property type="entry name" value="PAS"/>
</dbReference>
<dbReference type="GO" id="GO:0005524">
    <property type="term" value="F:ATP binding"/>
    <property type="evidence" value="ECO:0007669"/>
    <property type="project" value="UniProtKB-KW"/>
</dbReference>
<dbReference type="PANTHER" id="PTHR43065:SF10">
    <property type="entry name" value="PEROXIDE STRESS-ACTIVATED HISTIDINE KINASE MAK3"/>
    <property type="match status" value="1"/>
</dbReference>
<dbReference type="CDD" id="cd00082">
    <property type="entry name" value="HisKA"/>
    <property type="match status" value="1"/>
</dbReference>
<dbReference type="InterPro" id="IPR005467">
    <property type="entry name" value="His_kinase_dom"/>
</dbReference>
<dbReference type="EC" id="2.7.13.3" evidence="2"/>
<dbReference type="PANTHER" id="PTHR43065">
    <property type="entry name" value="SENSOR HISTIDINE KINASE"/>
    <property type="match status" value="1"/>
</dbReference>